<organism evidence="2 3">
    <name type="scientific">Silurus meridionalis</name>
    <name type="common">Southern catfish</name>
    <name type="synonym">Silurus soldatovi meridionalis</name>
    <dbReference type="NCBI Taxonomy" id="175797"/>
    <lineage>
        <taxon>Eukaryota</taxon>
        <taxon>Metazoa</taxon>
        <taxon>Chordata</taxon>
        <taxon>Craniata</taxon>
        <taxon>Vertebrata</taxon>
        <taxon>Euteleostomi</taxon>
        <taxon>Actinopterygii</taxon>
        <taxon>Neopterygii</taxon>
        <taxon>Teleostei</taxon>
        <taxon>Ostariophysi</taxon>
        <taxon>Siluriformes</taxon>
        <taxon>Siluridae</taxon>
        <taxon>Silurus</taxon>
    </lineage>
</organism>
<feature type="region of interest" description="Disordered" evidence="1">
    <location>
        <begin position="135"/>
        <end position="270"/>
    </location>
</feature>
<dbReference type="EMBL" id="JABFDY010000006">
    <property type="protein sequence ID" value="KAF7706384.1"/>
    <property type="molecule type" value="Genomic_DNA"/>
</dbReference>
<dbReference type="GO" id="GO:0016604">
    <property type="term" value="C:nuclear body"/>
    <property type="evidence" value="ECO:0007669"/>
    <property type="project" value="TreeGrafter"/>
</dbReference>
<evidence type="ECO:0000313" key="3">
    <source>
        <dbReference type="Proteomes" id="UP000606274"/>
    </source>
</evidence>
<dbReference type="Proteomes" id="UP000606274">
    <property type="component" value="Unassembled WGS sequence"/>
</dbReference>
<evidence type="ECO:0008006" key="4">
    <source>
        <dbReference type="Google" id="ProtNLM"/>
    </source>
</evidence>
<feature type="compositionally biased region" description="Polar residues" evidence="1">
    <location>
        <begin position="231"/>
        <end position="245"/>
    </location>
</feature>
<keyword evidence="3" id="KW-1185">Reference proteome</keyword>
<dbReference type="PANTHER" id="PTHR15132">
    <property type="entry name" value="SNRNA-ACTIVATING PROTEIN COMPLEX SUBUNIT 2"/>
    <property type="match status" value="1"/>
</dbReference>
<feature type="compositionally biased region" description="Basic residues" evidence="1">
    <location>
        <begin position="1"/>
        <end position="10"/>
    </location>
</feature>
<dbReference type="Pfam" id="PF11035">
    <property type="entry name" value="SNAPC2"/>
    <property type="match status" value="1"/>
</dbReference>
<feature type="compositionally biased region" description="Basic and acidic residues" evidence="1">
    <location>
        <begin position="15"/>
        <end position="24"/>
    </location>
</feature>
<dbReference type="GO" id="GO:0009301">
    <property type="term" value="P:snRNA transcription"/>
    <property type="evidence" value="ECO:0007669"/>
    <property type="project" value="InterPro"/>
</dbReference>
<dbReference type="AlphaFoldDB" id="A0A8T0BH88"/>
<sequence length="455" mass="50397">MKPPSRRRITPSRFSDSRNTESIKRLRPECDRQEMRSLLLALKQQNRLNSELDFLALRKKVPKWSLLQIQNMIKFLRKSVLQRVYMQVHKQRREEQKNKVPTELWGELAQKMAGVHEETISSAFSQMLVIASTEPCSLSHSDPPRNTDSQGPLSSGLRTVPLRSMPKSHASSPPPVMILPGQANKTPQSHKKDAVPSQSTQTTTVTSSFTDTEAEHSELPQETEPTEVPATPSTSATRKALLNQQVSKPTPPVSASSAVPSNADHQDKQPGCAEQLWQYRPMGANSVVDFEKIYQFLCNIILQKNTQPLTAMESAVLLDLLMSLPEELPLLNCKELQHHLLQVYPRLSTPAARLSTDQGPSFANSTSTRGAEQQTSLSDQNAKGPIEFLQTRSVQSTGVECVQEGAVKATELPIFAGDFEGQSPAIKLADKGDWATAGLCPLNPFMLPLALLKRQ</sequence>
<dbReference type="InterPro" id="IPR021281">
    <property type="entry name" value="SNAPC2"/>
</dbReference>
<dbReference type="PANTHER" id="PTHR15132:SF1">
    <property type="entry name" value="SNRNA-ACTIVATING PROTEIN COMPLEX SUBUNIT 2"/>
    <property type="match status" value="1"/>
</dbReference>
<evidence type="ECO:0000313" key="2">
    <source>
        <dbReference type="EMBL" id="KAF7706384.1"/>
    </source>
</evidence>
<accession>A0A8T0BH88</accession>
<evidence type="ECO:0000256" key="1">
    <source>
        <dbReference type="SAM" id="MobiDB-lite"/>
    </source>
</evidence>
<name>A0A8T0BH88_SILME</name>
<feature type="region of interest" description="Disordered" evidence="1">
    <location>
        <begin position="1"/>
        <end position="24"/>
    </location>
</feature>
<dbReference type="OrthoDB" id="5990578at2759"/>
<dbReference type="GO" id="GO:0016251">
    <property type="term" value="F:RNA polymerase II general transcription initiation factor activity"/>
    <property type="evidence" value="ECO:0007669"/>
    <property type="project" value="InterPro"/>
</dbReference>
<protein>
    <recommendedName>
        <fullName evidence="4">snRNA-activating protein complex subunit 2</fullName>
    </recommendedName>
</protein>
<feature type="compositionally biased region" description="Low complexity" evidence="1">
    <location>
        <begin position="197"/>
        <end position="211"/>
    </location>
</feature>
<feature type="compositionally biased region" description="Polar residues" evidence="1">
    <location>
        <begin position="135"/>
        <end position="157"/>
    </location>
</feature>
<feature type="compositionally biased region" description="Low complexity" evidence="1">
    <location>
        <begin position="253"/>
        <end position="263"/>
    </location>
</feature>
<reference evidence="2" key="1">
    <citation type="submission" date="2020-08" db="EMBL/GenBank/DDBJ databases">
        <title>Chromosome-level assembly of Southern catfish (Silurus meridionalis) provides insights into visual adaptation to the nocturnal and benthic lifestyles.</title>
        <authorList>
            <person name="Zhang Y."/>
            <person name="Wang D."/>
            <person name="Peng Z."/>
        </authorList>
    </citation>
    <scope>NUCLEOTIDE SEQUENCE</scope>
    <source>
        <strain evidence="2">SWU-2019-XX</strain>
        <tissue evidence="2">Muscle</tissue>
    </source>
</reference>
<proteinExistence type="predicted"/>
<feature type="compositionally biased region" description="Polar residues" evidence="1">
    <location>
        <begin position="355"/>
        <end position="380"/>
    </location>
</feature>
<comment type="caution">
    <text evidence="2">The sequence shown here is derived from an EMBL/GenBank/DDBJ whole genome shotgun (WGS) entry which is preliminary data.</text>
</comment>
<feature type="region of interest" description="Disordered" evidence="1">
    <location>
        <begin position="354"/>
        <end position="380"/>
    </location>
</feature>
<gene>
    <name evidence="2" type="ORF">HF521_019638</name>
</gene>